<name>A0A2V2V8R9_TRYCR</name>
<keyword evidence="1" id="KW-0677">Repeat</keyword>
<dbReference type="VEuPathDB" id="TriTrypDB:TcCLB.507677.4"/>
<dbReference type="VEuPathDB" id="TriTrypDB:TcBrA4_0016100"/>
<dbReference type="VEuPathDB" id="TriTrypDB:TcG_05260"/>
<evidence type="ECO:0000313" key="4">
    <source>
        <dbReference type="EMBL" id="PWU90703.1"/>
    </source>
</evidence>
<accession>A0A2V2V8R9</accession>
<dbReference type="VEuPathDB" id="TriTrypDB:Tc_MARK_3642"/>
<dbReference type="VEuPathDB" id="TriTrypDB:TCSYLVIO_004897"/>
<keyword evidence="2" id="KW-0853">WD repeat</keyword>
<protein>
    <submittedName>
        <fullName evidence="4">Uncharacterized protein</fullName>
    </submittedName>
</protein>
<evidence type="ECO:0000256" key="1">
    <source>
        <dbReference type="ARBA" id="ARBA00022737"/>
    </source>
</evidence>
<dbReference type="PANTHER" id="PTHR44324">
    <property type="entry name" value="WD40 REPEAT DOMAIN 95"/>
    <property type="match status" value="1"/>
</dbReference>
<dbReference type="InterPro" id="IPR036322">
    <property type="entry name" value="WD40_repeat_dom_sf"/>
</dbReference>
<dbReference type="PANTHER" id="PTHR44324:SF5">
    <property type="entry name" value="EF-HAND DOMAIN-CONTAINING PROTEIN"/>
    <property type="match status" value="1"/>
</dbReference>
<dbReference type="PROSITE" id="PS50082">
    <property type="entry name" value="WD_REPEATS_2"/>
    <property type="match status" value="1"/>
</dbReference>
<dbReference type="VEuPathDB" id="TriTrypDB:TcCL_NonESM12188"/>
<comment type="caution">
    <text evidence="4">The sequence shown here is derived from an EMBL/GenBank/DDBJ whole genome shotgun (WGS) entry which is preliminary data.</text>
</comment>
<dbReference type="VEuPathDB" id="TriTrypDB:TcCLB.509647.190"/>
<gene>
    <name evidence="4" type="ORF">C4B63_48g22</name>
</gene>
<dbReference type="InterPro" id="IPR015943">
    <property type="entry name" value="WD40/YVTN_repeat-like_dom_sf"/>
</dbReference>
<dbReference type="VEuPathDB" id="TriTrypDB:BCY84_10885"/>
<dbReference type="Gene3D" id="2.130.10.10">
    <property type="entry name" value="YVTN repeat-like/Quinoprotein amine dehydrogenase"/>
    <property type="match status" value="3"/>
</dbReference>
<dbReference type="VEuPathDB" id="TriTrypDB:ECC02_001946"/>
<organism evidence="4 5">
    <name type="scientific">Trypanosoma cruzi</name>
    <dbReference type="NCBI Taxonomy" id="5693"/>
    <lineage>
        <taxon>Eukaryota</taxon>
        <taxon>Discoba</taxon>
        <taxon>Euglenozoa</taxon>
        <taxon>Kinetoplastea</taxon>
        <taxon>Metakinetoplastina</taxon>
        <taxon>Trypanosomatida</taxon>
        <taxon>Trypanosomatidae</taxon>
        <taxon>Trypanosoma</taxon>
        <taxon>Schizotrypanum</taxon>
    </lineage>
</organism>
<dbReference type="VEuPathDB" id="TriTrypDB:C3747_60g56"/>
<dbReference type="VEuPathDB" id="TriTrypDB:TCDM_04911"/>
<feature type="region of interest" description="Disordered" evidence="3">
    <location>
        <begin position="1626"/>
        <end position="1650"/>
    </location>
</feature>
<dbReference type="InterPro" id="IPR001680">
    <property type="entry name" value="WD40_rpt"/>
</dbReference>
<dbReference type="EMBL" id="PRFA01000048">
    <property type="protein sequence ID" value="PWU90703.1"/>
    <property type="molecule type" value="Genomic_DNA"/>
</dbReference>
<evidence type="ECO:0000313" key="5">
    <source>
        <dbReference type="Proteomes" id="UP000246121"/>
    </source>
</evidence>
<dbReference type="SMART" id="SM00320">
    <property type="entry name" value="WD40"/>
    <property type="match status" value="8"/>
</dbReference>
<proteinExistence type="predicted"/>
<dbReference type="VEuPathDB" id="TriTrypDB:TcCL_ESM06966"/>
<dbReference type="SUPFAM" id="SSF50978">
    <property type="entry name" value="WD40 repeat-like"/>
    <property type="match status" value="2"/>
</dbReference>
<reference evidence="4 5" key="1">
    <citation type="journal article" date="2018" name="Microb. Genom.">
        <title>Expanding an expanded genome: long-read sequencing of Trypanosoma cruzi.</title>
        <authorList>
            <person name="Berna L."/>
            <person name="Rodriguez M."/>
            <person name="Chiribao M.L."/>
            <person name="Parodi-Talice A."/>
            <person name="Pita S."/>
            <person name="Rijo G."/>
            <person name="Alvarez-Valin F."/>
            <person name="Robello C."/>
        </authorList>
    </citation>
    <scope>NUCLEOTIDE SEQUENCE [LARGE SCALE GENOMIC DNA]</scope>
    <source>
        <strain evidence="4 5">Dm28c</strain>
    </source>
</reference>
<feature type="compositionally biased region" description="Basic and acidic residues" evidence="3">
    <location>
        <begin position="1691"/>
        <end position="1705"/>
    </location>
</feature>
<dbReference type="VEuPathDB" id="TriTrypDB:C4B63_48g22"/>
<feature type="region of interest" description="Disordered" evidence="3">
    <location>
        <begin position="1688"/>
        <end position="1713"/>
    </location>
</feature>
<dbReference type="Pfam" id="PF00400">
    <property type="entry name" value="WD40"/>
    <property type="match status" value="1"/>
</dbReference>
<evidence type="ECO:0000256" key="2">
    <source>
        <dbReference type="PROSITE-ProRule" id="PRU00221"/>
    </source>
</evidence>
<sequence>MNTGAQNIFLDQDGQGEERGPSAYVKRFGGERPREMNGLLPDSLPSSSSYVLSPENTLCSGNGPQRFLFGMRFVGSRGTPVSKQNFGRKDKRLLPLMCPKDEEAFLQTLRKPTSSVEYPQRDYDGDDDDLNATEAVDDDASAVQQGGWTQPLEERFSLDELRHLMSFFSVDADYLENGMLGPKADANRRPFSRNITGKTFMVRNCSSLSRLSGGGKKMENTERHSQVEERENLCEERPQEHSSGVFIGPPVGAYQPVQTEEELQRALFSSDGLNQGSGHDAYTRVLSEQEFAQAIKIVIPSATDAEIIDLMRKVDYEAKGCTTWDDFSTFLVSQSRHRSHLANGPISELSTTPEPSYCFSHSQHITGTCMEADTRRKLLLTGGSEGTVRAWDLETLTSRGIVFAGDSWVVGVHWANQIQSILIVTMDRRVIVLDSKTLEVKRLYRGRALVDNIDGYMYAHDSVQSVKVGGKIKAKEKRFGPKGARDLFGAASTSSSGVGGSPVAYLVKQHSSESKRKMPAAATALAPPGTGPYVQCRVEECMLAGLVDSVSCSLFHHSMLREEVILIATVVGEVRFYVIPKALRRVVSPYAVVQLHEKRINKMSILFDSNALLTASDDGVVKMTSLDTGVLLRTFFTSGSEQHSAVHDFAVNTQLRLLVTVGPERYGIVWDFSHDAPLAILDAHNSPCRCCAVHIRQKQIFTVGIDGTIFVFDTHGYRLTQVIHVHHLHPQCVVYDEKKMRLLCLASHPYYHGKQLSAAFACSNKYQGNMASMVGMIYNKTYDLIVTIDLEGLVMTWKRSNGAPVFAFQLKDFSDSVVMNAARLSSFALDGLGRRLLTGFQNGAVAVWNLVNGQTTNVITAATESFATTTLRPEVTSLESLTRDGTTFFFFAAAGHLFSTRESGTFTIASANKWEVPAVYGDILSMLPVSLQILACGTSSGALIFYHFLAERQVGSALWVTEPTESMHRSISFSSEKHRSDAQASVLTSRIIAMFPLHAVGPHILMSVYADGTVALWHTLRRLLMDSVSLRTAFPAGRGETGLAHVAIDECNQCFVFADDRGDIHVCNLQLQAVNDPGSMRPARTPQLKGDAERPMAHWPGSPFSNYGFVGKSLSLKAKGKNDVAGQPNENQQQKGLEHEVDVEKTLYVFLRFCQEYVFHCGFPSVSGVSIVKEPTRRDPRGVTTASTATETPLPIAKGAEVGEQACGSVSEGEAEHFSGNYGPTSDAGFYLDLTSSTASAGIIVVSSGSDNFTRVFTLTGTIIGECGMNIWILGKESTYEFLGVKPTRRLPARGCSVQAVDFLQETPKGEKSHPVGSRGLRLTRGTSKVGKILRDSFSGSELSTSHPIADTTELWTSPTTRFPPSAPPSGATPEINPLEYPSMHPKGAEVREFGNRKKEDSHAKDRLLRRFLPKATTPFEEAGVLSTHIHSRRLKEENIQGIVKSEFISRLRGLPVNGSDEDSVAHRTPLAFERNPRGGVHAEPSSESFLSAPGVNNHNSINTNNHSGLTNGTAVVNSLPEETFTPLDTRNHVPPVFVVGGLSHSGRMAKAQAGAVAWKGDLPAANDIEVTQSPVSCALRHNAFSALIASPVEDEAQRQDLIQEHMEAQRRMLLALGRKDSVLGTALSRRSSRHSSVSPAEKMGKTTGTQLLETLRIQSLGMMETRDRIARITARLHLAPVSPIAPPSVIREREGDSPLKDGRKNTHSAAFR</sequence>
<evidence type="ECO:0000256" key="3">
    <source>
        <dbReference type="SAM" id="MobiDB-lite"/>
    </source>
</evidence>
<dbReference type="InterPro" id="IPR051242">
    <property type="entry name" value="WD-EF-hand_domain"/>
</dbReference>
<feature type="repeat" description="WD" evidence="2">
    <location>
        <begin position="358"/>
        <end position="395"/>
    </location>
</feature>
<dbReference type="Proteomes" id="UP000246121">
    <property type="component" value="Unassembled WGS sequence"/>
</dbReference>
<feature type="region of interest" description="Disordered" evidence="3">
    <location>
        <begin position="1"/>
        <end position="22"/>
    </location>
</feature>